<reference evidence="2" key="1">
    <citation type="journal article" date="2021" name="Proc. Natl. Acad. Sci. U.S.A.">
        <title>Global biogeography of chemosynthetic symbionts reveals both localized and globally distributed symbiont groups. .</title>
        <authorList>
            <person name="Osvatic J.T."/>
            <person name="Wilkins L.G.E."/>
            <person name="Leibrecht L."/>
            <person name="Leray M."/>
            <person name="Zauner S."/>
            <person name="Polzin J."/>
            <person name="Camacho Y."/>
            <person name="Gros O."/>
            <person name="van Gils J.A."/>
            <person name="Eisen J.A."/>
            <person name="Petersen J.M."/>
            <person name="Yuen B."/>
        </authorList>
    </citation>
    <scope>NUCLEOTIDE SEQUENCE</scope>
    <source>
        <strain evidence="2">MAGclacostrist055</strain>
    </source>
</reference>
<evidence type="ECO:0000313" key="3">
    <source>
        <dbReference type="Proteomes" id="UP000886674"/>
    </source>
</evidence>
<dbReference type="EMBL" id="JAEPCR010000021">
    <property type="protein sequence ID" value="MCG7977579.1"/>
    <property type="molecule type" value="Genomic_DNA"/>
</dbReference>
<dbReference type="AlphaFoldDB" id="A0A9E4NIR3"/>
<sequence length="92" mass="10228">MIAFQILSLAAIGLAMVYFSICIFKLYRDSFRVNPERVMASDLFLAKFMGGWSVPVVFSTLLFYLGVTLLFVSASITAVLLQEVFGSQHVPL</sequence>
<accession>A0A9E4NIR3</accession>
<keyword evidence="1" id="KW-0812">Transmembrane</keyword>
<keyword evidence="1" id="KW-0472">Membrane</keyword>
<dbReference type="Proteomes" id="UP000886674">
    <property type="component" value="Unassembled WGS sequence"/>
</dbReference>
<feature type="transmembrane region" description="Helical" evidence="1">
    <location>
        <begin position="6"/>
        <end position="27"/>
    </location>
</feature>
<protein>
    <submittedName>
        <fullName evidence="2">Uncharacterized protein</fullName>
    </submittedName>
</protein>
<organism evidence="2 3">
    <name type="scientific">Candidatus Thiodiazotropha taylori</name>
    <dbReference type="NCBI Taxonomy" id="2792791"/>
    <lineage>
        <taxon>Bacteria</taxon>
        <taxon>Pseudomonadati</taxon>
        <taxon>Pseudomonadota</taxon>
        <taxon>Gammaproteobacteria</taxon>
        <taxon>Chromatiales</taxon>
        <taxon>Sedimenticolaceae</taxon>
        <taxon>Candidatus Thiodiazotropha</taxon>
    </lineage>
</organism>
<evidence type="ECO:0000256" key="1">
    <source>
        <dbReference type="SAM" id="Phobius"/>
    </source>
</evidence>
<proteinExistence type="predicted"/>
<feature type="transmembrane region" description="Helical" evidence="1">
    <location>
        <begin position="48"/>
        <end position="81"/>
    </location>
</feature>
<evidence type="ECO:0000313" key="2">
    <source>
        <dbReference type="EMBL" id="MCG7977579.1"/>
    </source>
</evidence>
<name>A0A9E4NIR3_9GAMM</name>
<keyword evidence="1" id="KW-1133">Transmembrane helix</keyword>
<gene>
    <name evidence="2" type="ORF">JAY77_05460</name>
</gene>
<comment type="caution">
    <text evidence="2">The sequence shown here is derived from an EMBL/GenBank/DDBJ whole genome shotgun (WGS) entry which is preliminary data.</text>
</comment>